<dbReference type="EMBL" id="JPVN01000034">
    <property type="protein sequence ID" value="KGR74984.1"/>
    <property type="molecule type" value="Genomic_DNA"/>
</dbReference>
<comment type="caution">
    <text evidence="1">The sequence shown here is derived from an EMBL/GenBank/DDBJ whole genome shotgun (WGS) entry which is preliminary data.</text>
</comment>
<sequence length="175" mass="20375">MFTQLEIKNDLLNVAQLQEKVDEIIFDYIDTSQNWGKAFKGLNNLFQQTLQFFVKYVDENGIPNANVYWSLYLDVVGRLVYFKTLAERNLSDLKTDEDVDNFIEGFEVAANCLPHENLNDEHELLDEICESYEGIQLFEGERGKFKKSILEKNTSMTGSLSILYNYFIKFSKVTH</sequence>
<evidence type="ECO:0000313" key="1">
    <source>
        <dbReference type="EMBL" id="KGR74984.1"/>
    </source>
</evidence>
<gene>
    <name evidence="1" type="ORF">CD29_18385</name>
</gene>
<organism evidence="1 2">
    <name type="scientific">Ureibacillus manganicus DSM 26584</name>
    <dbReference type="NCBI Taxonomy" id="1384049"/>
    <lineage>
        <taxon>Bacteria</taxon>
        <taxon>Bacillati</taxon>
        <taxon>Bacillota</taxon>
        <taxon>Bacilli</taxon>
        <taxon>Bacillales</taxon>
        <taxon>Caryophanaceae</taxon>
        <taxon>Ureibacillus</taxon>
    </lineage>
</organism>
<name>A0A0A3HRF1_9BACL</name>
<reference evidence="1 2" key="1">
    <citation type="submission" date="2014-02" db="EMBL/GenBank/DDBJ databases">
        <title>Draft genome sequence of Lysinibacillus manganicus DSM 26584T.</title>
        <authorList>
            <person name="Zhang F."/>
            <person name="Wang G."/>
            <person name="Zhang L."/>
        </authorList>
    </citation>
    <scope>NUCLEOTIDE SEQUENCE [LARGE SCALE GENOMIC DNA]</scope>
    <source>
        <strain evidence="1 2">DSM 26584</strain>
    </source>
</reference>
<protein>
    <submittedName>
        <fullName evidence="1">Uncharacterized protein</fullName>
    </submittedName>
</protein>
<accession>A0A0A3HRF1</accession>
<proteinExistence type="predicted"/>
<dbReference type="RefSeq" id="WP_036189874.1">
    <property type="nucleotide sequence ID" value="NZ_AVDA01000034.1"/>
</dbReference>
<keyword evidence="2" id="KW-1185">Reference proteome</keyword>
<dbReference type="eggNOG" id="ENOG50347RC">
    <property type="taxonomic scope" value="Bacteria"/>
</dbReference>
<dbReference type="AlphaFoldDB" id="A0A0A3HRF1"/>
<dbReference type="Proteomes" id="UP000030416">
    <property type="component" value="Unassembled WGS sequence"/>
</dbReference>
<evidence type="ECO:0000313" key="2">
    <source>
        <dbReference type="Proteomes" id="UP000030416"/>
    </source>
</evidence>
<dbReference type="OrthoDB" id="2455618at2"/>